<feature type="transmembrane region" description="Helical" evidence="8">
    <location>
        <begin position="151"/>
        <end position="175"/>
    </location>
</feature>
<keyword evidence="3" id="KW-0813">Transport</keyword>
<evidence type="ECO:0000313" key="9">
    <source>
        <dbReference type="EMBL" id="CBI44105.1"/>
    </source>
</evidence>
<evidence type="ECO:0000256" key="3">
    <source>
        <dbReference type="ARBA" id="ARBA00022448"/>
    </source>
</evidence>
<dbReference type="PANTHER" id="PTHR21716">
    <property type="entry name" value="TRANSMEMBRANE PROTEIN"/>
    <property type="match status" value="1"/>
</dbReference>
<feature type="transmembrane region" description="Helical" evidence="8">
    <location>
        <begin position="15"/>
        <end position="35"/>
    </location>
</feature>
<comment type="subcellular location">
    <subcellularLocation>
        <location evidence="1">Cell membrane</location>
        <topology evidence="1">Multi-pass membrane protein</topology>
    </subcellularLocation>
</comment>
<sequence>MPLQIISPLKKRMTAYFISETAMWFLSCLIIPNVCNSPIRRKPEAVLTKPRCVFFFEIHRCTAAFFGTITVQVHITIGGNRLLKSKVHFWTLQILLVLLIIYVSTKVSFIFQPFFGFISTLFFPILISGILFFIFNPIVRLLEKKIPRTLAILLIYLVFIGLIAFMFTAIGPIVASQVTGLFNNFPDYINQIQSLTTQLSHSKWFTWMMTQDYVSIEKIQQSLTGFLQSLPQNITASLSAVFGVVTNITLVVITVPFILFYMLKDGRRFPLLAVKILPSSYRAEGRKIFNDLYVTLAAYFQGQLLICLFVGTACFIGYWIIGLPYALILGMVIAVTNIIPYLGPFLGAAPAVIIAFMDSPAKALFAVIVVVVVQQLDGNLLSPLVIGKRLNTHPLTIILLLVGAGSFGGILAMILAVPVYAVLKAFVLNIVRLIKLRQRSKHEDNRKPK</sequence>
<dbReference type="GO" id="GO:0005886">
    <property type="term" value="C:plasma membrane"/>
    <property type="evidence" value="ECO:0007669"/>
    <property type="project" value="UniProtKB-SubCell"/>
</dbReference>
<dbReference type="KEGG" id="bao:BAMF_2979"/>
<feature type="transmembrane region" description="Helical" evidence="8">
    <location>
        <begin position="240"/>
        <end position="263"/>
    </location>
</feature>
<evidence type="ECO:0000256" key="2">
    <source>
        <dbReference type="ARBA" id="ARBA00009773"/>
    </source>
</evidence>
<feature type="transmembrane region" description="Helical" evidence="8">
    <location>
        <begin position="363"/>
        <end position="386"/>
    </location>
</feature>
<keyword evidence="10" id="KW-1185">Reference proteome</keyword>
<dbReference type="InterPro" id="IPR002549">
    <property type="entry name" value="AI-2E-like"/>
</dbReference>
<evidence type="ECO:0000256" key="6">
    <source>
        <dbReference type="ARBA" id="ARBA00022989"/>
    </source>
</evidence>
<dbReference type="AlphaFoldDB" id="A0A9P1JJH9"/>
<dbReference type="GO" id="GO:0055085">
    <property type="term" value="P:transmembrane transport"/>
    <property type="evidence" value="ECO:0007669"/>
    <property type="project" value="TreeGrafter"/>
</dbReference>
<keyword evidence="6 8" id="KW-1133">Transmembrane helix</keyword>
<dbReference type="Pfam" id="PF01594">
    <property type="entry name" value="AI-2E_transport"/>
    <property type="match status" value="1"/>
</dbReference>
<keyword evidence="4" id="KW-1003">Cell membrane</keyword>
<reference evidence="9 10" key="1">
    <citation type="journal article" date="2011" name="Int. J. Syst. Evol. Microbiol.">
        <title>Relationship of Bacillus amyloliquefaciens clades associated with strains DSM 7T and FZB42T: a proposal for Bacillus amyloliquefaciens subsp. amyloliquefaciens subsp. nov. and Bacillus amyloliquefaciens subsp. plantarum subsp. nov. based on complete genome sequence comparisons.</title>
        <authorList>
            <person name="Borriss R."/>
            <person name="Chen X.H."/>
            <person name="Rueckert C."/>
            <person name="Blom J."/>
            <person name="Becker A."/>
            <person name="Baumgarth B."/>
            <person name="Fan B."/>
            <person name="Pukall R."/>
            <person name="Schumann P."/>
            <person name="Sproer C."/>
            <person name="Junge H."/>
            <person name="Vater J."/>
            <person name="Puhler A."/>
            <person name="Klenk H.P."/>
        </authorList>
    </citation>
    <scope>NUCLEOTIDE SEQUENCE [LARGE SCALE GENOMIC DNA]</scope>
    <source>
        <strain evidence="10">DSM 7</strain>
    </source>
</reference>
<dbReference type="Proteomes" id="UP000006562">
    <property type="component" value="Chromosome"/>
</dbReference>
<feature type="transmembrane region" description="Helical" evidence="8">
    <location>
        <begin position="89"/>
        <end position="111"/>
    </location>
</feature>
<dbReference type="EMBL" id="FN597644">
    <property type="protein sequence ID" value="CBI44105.1"/>
    <property type="molecule type" value="Genomic_DNA"/>
</dbReference>
<feature type="transmembrane region" description="Helical" evidence="8">
    <location>
        <begin position="327"/>
        <end position="356"/>
    </location>
</feature>
<feature type="transmembrane region" description="Helical" evidence="8">
    <location>
        <begin position="117"/>
        <end position="139"/>
    </location>
</feature>
<accession>A0A9P1JJH9</accession>
<proteinExistence type="inferred from homology"/>
<organism evidence="9 10">
    <name type="scientific">Bacillus amyloliquefaciens (strain ATCC 23350 / DSM 7 / BCRC 11601 / CCUG 28519 / NBRC 15535 / NRRL B-14393 / F)</name>
    <dbReference type="NCBI Taxonomy" id="692420"/>
    <lineage>
        <taxon>Bacteria</taxon>
        <taxon>Bacillati</taxon>
        <taxon>Bacillota</taxon>
        <taxon>Bacilli</taxon>
        <taxon>Bacillales</taxon>
        <taxon>Bacillaceae</taxon>
        <taxon>Bacillus</taxon>
        <taxon>Bacillus amyloliquefaciens group</taxon>
    </lineage>
</organism>
<dbReference type="PANTHER" id="PTHR21716:SF53">
    <property type="entry name" value="PERMEASE PERM-RELATED"/>
    <property type="match status" value="1"/>
</dbReference>
<evidence type="ECO:0000256" key="4">
    <source>
        <dbReference type="ARBA" id="ARBA00022475"/>
    </source>
</evidence>
<protein>
    <submittedName>
        <fullName evidence="9">Integral inner membrane protein</fullName>
    </submittedName>
</protein>
<feature type="transmembrane region" description="Helical" evidence="8">
    <location>
        <begin position="398"/>
        <end position="431"/>
    </location>
</feature>
<evidence type="ECO:0000256" key="1">
    <source>
        <dbReference type="ARBA" id="ARBA00004651"/>
    </source>
</evidence>
<evidence type="ECO:0000313" key="10">
    <source>
        <dbReference type="Proteomes" id="UP000006562"/>
    </source>
</evidence>
<name>A0A9P1JJH9_BACAS</name>
<gene>
    <name evidence="9" type="primary">yueF</name>
    <name evidence="9" type="ordered locus">BAMF_2979</name>
</gene>
<evidence type="ECO:0000256" key="5">
    <source>
        <dbReference type="ARBA" id="ARBA00022692"/>
    </source>
</evidence>
<evidence type="ECO:0000256" key="7">
    <source>
        <dbReference type="ARBA" id="ARBA00023136"/>
    </source>
</evidence>
<keyword evidence="7 8" id="KW-0472">Membrane</keyword>
<reference evidence="10" key="2">
    <citation type="journal article" date="2011" name="J. Biotechnol.">
        <title>Genome sequence of B. amyloliquefaciens type strain DSM7(T) reveals differences to plant-associated B. amyloliquefaciens FZB42.</title>
        <authorList>
            <person name="Ruckert C."/>
            <person name="Blom J."/>
            <person name="Chen X."/>
            <person name="Reva O."/>
            <person name="Borriss R."/>
        </authorList>
    </citation>
    <scope>NUCLEOTIDE SEQUENCE [LARGE SCALE GENOMIC DNA]</scope>
    <source>
        <strain evidence="10">DSM 7</strain>
    </source>
</reference>
<keyword evidence="5 8" id="KW-0812">Transmembrane</keyword>
<comment type="similarity">
    <text evidence="2">Belongs to the autoinducer-2 exporter (AI-2E) (TC 2.A.86) family.</text>
</comment>
<evidence type="ECO:0000256" key="8">
    <source>
        <dbReference type="SAM" id="Phobius"/>
    </source>
</evidence>
<feature type="transmembrane region" description="Helical" evidence="8">
    <location>
        <begin position="292"/>
        <end position="321"/>
    </location>
</feature>